<comment type="subunit">
    <text evidence="3">Homodimer.</text>
</comment>
<keyword evidence="6 10" id="KW-0456">Lyase</keyword>
<gene>
    <name evidence="10" type="primary">pabC</name>
    <name evidence="10" type="ORF">IMZ08_01300</name>
</gene>
<comment type="caution">
    <text evidence="10">The sequence shown here is derived from an EMBL/GenBank/DDBJ whole genome shotgun (WGS) entry which is preliminary data.</text>
</comment>
<dbReference type="InterPro" id="IPR043131">
    <property type="entry name" value="BCAT-like_N"/>
</dbReference>
<dbReference type="InterPro" id="IPR036038">
    <property type="entry name" value="Aminotransferase-like"/>
</dbReference>
<reference evidence="10 11" key="1">
    <citation type="submission" date="2020-10" db="EMBL/GenBank/DDBJ databases">
        <title>Bacillus sp. HD4P25, an endophyte from a halophyte.</title>
        <authorList>
            <person name="Sun J.-Q."/>
        </authorList>
    </citation>
    <scope>NUCLEOTIDE SEQUENCE [LARGE SCALE GENOMIC DNA]</scope>
    <source>
        <strain evidence="10 11">YIM 93174</strain>
    </source>
</reference>
<dbReference type="PANTHER" id="PTHR42743:SF11">
    <property type="entry name" value="AMINODEOXYCHORISMATE LYASE"/>
    <property type="match status" value="1"/>
</dbReference>
<dbReference type="InterPro" id="IPR001544">
    <property type="entry name" value="Aminotrans_IV"/>
</dbReference>
<dbReference type="EC" id="4.1.3.38" evidence="8"/>
<accession>A0ABR9QDW9</accession>
<evidence type="ECO:0000256" key="7">
    <source>
        <dbReference type="ARBA" id="ARBA00035633"/>
    </source>
</evidence>
<evidence type="ECO:0000256" key="2">
    <source>
        <dbReference type="ARBA" id="ARBA00009320"/>
    </source>
</evidence>
<evidence type="ECO:0000256" key="4">
    <source>
        <dbReference type="ARBA" id="ARBA00022898"/>
    </source>
</evidence>
<organism evidence="10 11">
    <name type="scientific">Litchfieldia luteola</name>
    <dbReference type="NCBI Taxonomy" id="682179"/>
    <lineage>
        <taxon>Bacteria</taxon>
        <taxon>Bacillati</taxon>
        <taxon>Bacillota</taxon>
        <taxon>Bacilli</taxon>
        <taxon>Bacillales</taxon>
        <taxon>Bacillaceae</taxon>
        <taxon>Litchfieldia</taxon>
    </lineage>
</organism>
<comment type="pathway">
    <text evidence="7">Cofactor biosynthesis; tetrahydrofolate biosynthesis; 4-aminobenzoate from chorismate: step 2/2.</text>
</comment>
<protein>
    <recommendedName>
        <fullName evidence="8">aminodeoxychorismate lyase</fullName>
        <ecNumber evidence="8">4.1.3.38</ecNumber>
    </recommendedName>
</protein>
<dbReference type="SUPFAM" id="SSF56752">
    <property type="entry name" value="D-aminoacid aminotransferase-like PLP-dependent enzymes"/>
    <property type="match status" value="1"/>
</dbReference>
<dbReference type="Gene3D" id="3.20.10.10">
    <property type="entry name" value="D-amino Acid Aminotransferase, subunit A, domain 2"/>
    <property type="match status" value="1"/>
</dbReference>
<dbReference type="RefSeq" id="WP_193534187.1">
    <property type="nucleotide sequence ID" value="NZ_JADCLJ010000005.1"/>
</dbReference>
<dbReference type="InterPro" id="IPR043132">
    <property type="entry name" value="BCAT-like_C"/>
</dbReference>
<dbReference type="Gene3D" id="3.30.470.10">
    <property type="match status" value="1"/>
</dbReference>
<sequence>MYIYLNGEYVKQDEAKISPFDHGFLYGLGVFETLRTYDGHPFLLDDHLARLNGALKELQINYTANREDVKSIVDLLLEKNDLKDAYIRFNVSAGIGEVGLQVEGYNNPTVIVFVKPLPKLVEGLEKEAIILEHRRNSPEGATRLKSHHFLNNVIGKREIGGNPTVEGVFLNKEGYLAEGVTSNLFWIKDDKLFTPSVETGILDGVTRRFILELASCHGICSEIGYYQPEEIEACDEAFITNSVQEIVPLSKINNISLPGNKGLVTLKLQKLYAEQRRRLWSRTGLREEVSGYEEY</sequence>
<dbReference type="CDD" id="cd01559">
    <property type="entry name" value="ADCL_like"/>
    <property type="match status" value="1"/>
</dbReference>
<evidence type="ECO:0000256" key="1">
    <source>
        <dbReference type="ARBA" id="ARBA00001933"/>
    </source>
</evidence>
<dbReference type="PANTHER" id="PTHR42743">
    <property type="entry name" value="AMINO-ACID AMINOTRANSFERASE"/>
    <property type="match status" value="1"/>
</dbReference>
<keyword evidence="5" id="KW-0289">Folate biosynthesis</keyword>
<dbReference type="InterPro" id="IPR050571">
    <property type="entry name" value="Class-IV_PLP-Dep_Aminotrnsfr"/>
</dbReference>
<evidence type="ECO:0000313" key="10">
    <source>
        <dbReference type="EMBL" id="MBE4906690.1"/>
    </source>
</evidence>
<dbReference type="GO" id="GO:0008696">
    <property type="term" value="F:4-amino-4-deoxychorismate lyase activity"/>
    <property type="evidence" value="ECO:0007669"/>
    <property type="project" value="UniProtKB-EC"/>
</dbReference>
<keyword evidence="4" id="KW-0663">Pyridoxal phosphate</keyword>
<dbReference type="Proteomes" id="UP001516662">
    <property type="component" value="Unassembled WGS sequence"/>
</dbReference>
<evidence type="ECO:0000256" key="8">
    <source>
        <dbReference type="ARBA" id="ARBA00035676"/>
    </source>
</evidence>
<proteinExistence type="inferred from homology"/>
<evidence type="ECO:0000256" key="6">
    <source>
        <dbReference type="ARBA" id="ARBA00023239"/>
    </source>
</evidence>
<evidence type="ECO:0000256" key="3">
    <source>
        <dbReference type="ARBA" id="ARBA00011738"/>
    </source>
</evidence>
<dbReference type="EMBL" id="JADCLJ010000005">
    <property type="protein sequence ID" value="MBE4906690.1"/>
    <property type="molecule type" value="Genomic_DNA"/>
</dbReference>
<keyword evidence="11" id="KW-1185">Reference proteome</keyword>
<evidence type="ECO:0000256" key="5">
    <source>
        <dbReference type="ARBA" id="ARBA00022909"/>
    </source>
</evidence>
<name>A0ABR9QDW9_9BACI</name>
<comment type="similarity">
    <text evidence="2">Belongs to the class-IV pyridoxal-phosphate-dependent aminotransferase family.</text>
</comment>
<evidence type="ECO:0000256" key="9">
    <source>
        <dbReference type="ARBA" id="ARBA00049529"/>
    </source>
</evidence>
<comment type="cofactor">
    <cofactor evidence="1">
        <name>pyridoxal 5'-phosphate</name>
        <dbReference type="ChEBI" id="CHEBI:597326"/>
    </cofactor>
</comment>
<comment type="catalytic activity">
    <reaction evidence="9">
        <text>4-amino-4-deoxychorismate = 4-aminobenzoate + pyruvate + H(+)</text>
        <dbReference type="Rhea" id="RHEA:16201"/>
        <dbReference type="ChEBI" id="CHEBI:15361"/>
        <dbReference type="ChEBI" id="CHEBI:15378"/>
        <dbReference type="ChEBI" id="CHEBI:17836"/>
        <dbReference type="ChEBI" id="CHEBI:58406"/>
        <dbReference type="EC" id="4.1.3.38"/>
    </reaction>
</comment>
<evidence type="ECO:0000313" key="11">
    <source>
        <dbReference type="Proteomes" id="UP001516662"/>
    </source>
</evidence>
<dbReference type="InterPro" id="IPR017824">
    <property type="entry name" value="Aminodeoxychorismate_lyase_IV"/>
</dbReference>
<dbReference type="NCBIfam" id="NF005800">
    <property type="entry name" value="PRK07650.1"/>
    <property type="match status" value="1"/>
</dbReference>
<dbReference type="Pfam" id="PF01063">
    <property type="entry name" value="Aminotran_4"/>
    <property type="match status" value="1"/>
</dbReference>